<dbReference type="EMBL" id="UINC01071751">
    <property type="protein sequence ID" value="SVC06909.1"/>
    <property type="molecule type" value="Genomic_DNA"/>
</dbReference>
<dbReference type="CDD" id="cd02440">
    <property type="entry name" value="AdoMet_MTases"/>
    <property type="match status" value="1"/>
</dbReference>
<reference evidence="1" key="1">
    <citation type="submission" date="2018-05" db="EMBL/GenBank/DDBJ databases">
        <authorList>
            <person name="Lanie J.A."/>
            <person name="Ng W.-L."/>
            <person name="Kazmierczak K.M."/>
            <person name="Andrzejewski T.M."/>
            <person name="Davidsen T.M."/>
            <person name="Wayne K.J."/>
            <person name="Tettelin H."/>
            <person name="Glass J.I."/>
            <person name="Rusch D."/>
            <person name="Podicherti R."/>
            <person name="Tsui H.-C.T."/>
            <person name="Winkler M.E."/>
        </authorList>
    </citation>
    <scope>NUCLEOTIDE SEQUENCE</scope>
</reference>
<sequence length="278" mass="31843">MNNPKKVSPNEIGLEIGLVLSRFFLNTEHLHFGYWPDGLSVNLDNLKEAQDYHSNQILESIPEGVKTILDVGSGSGGLAENLVNKGYTVECVSPSEYLSDAIESKLKSSVIVHRNTFEKLKTEKKYDLVLFSESFQYVNIKNSLDKIPKVLSDNGHLLICDFFRQPSTGTKPLGGGHDWKVFQDSLASYSFIELINKDITKETARTYDLINQIINEVADPVRNLSAKYLDSHYPKGMKLIRWYFDKKIRRINRIYFSGNMTGEMFNKLKTYRVLLYRI</sequence>
<name>A0A382J5L4_9ZZZZ</name>
<dbReference type="SUPFAM" id="SSF53335">
    <property type="entry name" value="S-adenosyl-L-methionine-dependent methyltransferases"/>
    <property type="match status" value="1"/>
</dbReference>
<protein>
    <submittedName>
        <fullName evidence="1">Uncharacterized protein</fullName>
    </submittedName>
</protein>
<dbReference type="AlphaFoldDB" id="A0A382J5L4"/>
<evidence type="ECO:0000313" key="1">
    <source>
        <dbReference type="EMBL" id="SVC06909.1"/>
    </source>
</evidence>
<dbReference type="Gene3D" id="3.40.50.150">
    <property type="entry name" value="Vaccinia Virus protein VP39"/>
    <property type="match status" value="1"/>
</dbReference>
<organism evidence="1">
    <name type="scientific">marine metagenome</name>
    <dbReference type="NCBI Taxonomy" id="408172"/>
    <lineage>
        <taxon>unclassified sequences</taxon>
        <taxon>metagenomes</taxon>
        <taxon>ecological metagenomes</taxon>
    </lineage>
</organism>
<gene>
    <name evidence="1" type="ORF">METZ01_LOCUS259763</name>
</gene>
<dbReference type="InterPro" id="IPR029063">
    <property type="entry name" value="SAM-dependent_MTases_sf"/>
</dbReference>
<dbReference type="Pfam" id="PF13489">
    <property type="entry name" value="Methyltransf_23"/>
    <property type="match status" value="1"/>
</dbReference>
<proteinExistence type="predicted"/>
<accession>A0A382J5L4</accession>